<gene>
    <name evidence="3" type="ORF">UC35_10215</name>
</gene>
<dbReference type="InterPro" id="IPR013656">
    <property type="entry name" value="PAS_4"/>
</dbReference>
<dbReference type="InterPro" id="IPR000700">
    <property type="entry name" value="PAS-assoc_C"/>
</dbReference>
<dbReference type="AlphaFoldDB" id="A0A127JTJ2"/>
<dbReference type="SMART" id="SM00091">
    <property type="entry name" value="PAS"/>
    <property type="match status" value="1"/>
</dbReference>
<dbReference type="PROSITE" id="PS50112">
    <property type="entry name" value="PAS"/>
    <property type="match status" value="1"/>
</dbReference>
<dbReference type="PANTHER" id="PTHR44757">
    <property type="entry name" value="DIGUANYLATE CYCLASE DGCP"/>
    <property type="match status" value="1"/>
</dbReference>
<name>A0A127JTJ2_9BURK</name>
<accession>A0A127JTJ2</accession>
<feature type="domain" description="PAS" evidence="1">
    <location>
        <begin position="9"/>
        <end position="74"/>
    </location>
</feature>
<dbReference type="OrthoDB" id="3687827at2"/>
<dbReference type="EMBL" id="CP010951">
    <property type="protein sequence ID" value="AMO23199.1"/>
    <property type="molecule type" value="Genomic_DNA"/>
</dbReference>
<dbReference type="PATRIC" id="fig|94132.3.peg.2080"/>
<proteinExistence type="predicted"/>
<dbReference type="GO" id="GO:0016301">
    <property type="term" value="F:kinase activity"/>
    <property type="evidence" value="ECO:0007669"/>
    <property type="project" value="UniProtKB-KW"/>
</dbReference>
<protein>
    <submittedName>
        <fullName evidence="3">Histidine kinase</fullName>
    </submittedName>
</protein>
<keyword evidence="4" id="KW-1185">Reference proteome</keyword>
<keyword evidence="3" id="KW-0808">Transferase</keyword>
<keyword evidence="3" id="KW-0418">Kinase</keyword>
<evidence type="ECO:0000259" key="1">
    <source>
        <dbReference type="PROSITE" id="PS50112"/>
    </source>
</evidence>
<dbReference type="Proteomes" id="UP000070433">
    <property type="component" value="Chromosome"/>
</dbReference>
<dbReference type="SUPFAM" id="SSF55785">
    <property type="entry name" value="PYP-like sensor domain (PAS domain)"/>
    <property type="match status" value="1"/>
</dbReference>
<dbReference type="PROSITE" id="PS50113">
    <property type="entry name" value="PAC"/>
    <property type="match status" value="1"/>
</dbReference>
<sequence>MATMTIDHEELIQAIGDAVVVAGTDGNIAYWNPAATRIFGFTEDEAMGRALDLIIPERQRARHNEGYAKTVATGTTRYGTSLLRVPALHKDGRRLSIAFTVALLQGEDGGVSGVAAVIRDETERFEQDQQLRKRLTELEMAARA</sequence>
<feature type="domain" description="PAC" evidence="2">
    <location>
        <begin position="76"/>
        <end position="133"/>
    </location>
</feature>
<evidence type="ECO:0000313" key="4">
    <source>
        <dbReference type="Proteomes" id="UP000070433"/>
    </source>
</evidence>
<evidence type="ECO:0000313" key="3">
    <source>
        <dbReference type="EMBL" id="AMO23199.1"/>
    </source>
</evidence>
<reference evidence="3 4" key="1">
    <citation type="journal article" date="2014" name="Int. J. Syst. Evol. Microbiol.">
        <title>Ramlibacter solisilvae sp. nov., isolated from forest soil, and emended description of the genus Ramlibacter.</title>
        <authorList>
            <person name="Lee H.J."/>
            <person name="Lee S.H."/>
            <person name="Lee S.S."/>
            <person name="Lee J.S."/>
            <person name="Kim Y."/>
            <person name="Kim S.C."/>
            <person name="Jeon C.O."/>
        </authorList>
    </citation>
    <scope>NUCLEOTIDE SEQUENCE [LARGE SCALE GENOMIC DNA]</scope>
    <source>
        <strain evidence="3 4">5-10</strain>
    </source>
</reference>
<dbReference type="NCBIfam" id="TIGR00229">
    <property type="entry name" value="sensory_box"/>
    <property type="match status" value="1"/>
</dbReference>
<dbReference type="Gene3D" id="3.30.450.20">
    <property type="entry name" value="PAS domain"/>
    <property type="match status" value="1"/>
</dbReference>
<evidence type="ECO:0000259" key="2">
    <source>
        <dbReference type="PROSITE" id="PS50113"/>
    </source>
</evidence>
<dbReference type="InterPro" id="IPR052155">
    <property type="entry name" value="Biofilm_reg_signaling"/>
</dbReference>
<dbReference type="PANTHER" id="PTHR44757:SF2">
    <property type="entry name" value="BIOFILM ARCHITECTURE MAINTENANCE PROTEIN MBAA"/>
    <property type="match status" value="1"/>
</dbReference>
<dbReference type="InterPro" id="IPR000014">
    <property type="entry name" value="PAS"/>
</dbReference>
<dbReference type="CDD" id="cd00130">
    <property type="entry name" value="PAS"/>
    <property type="match status" value="1"/>
</dbReference>
<dbReference type="Pfam" id="PF08448">
    <property type="entry name" value="PAS_4"/>
    <property type="match status" value="1"/>
</dbReference>
<organism evidence="3 4">
    <name type="scientific">Ramlibacter tataouinensis</name>
    <dbReference type="NCBI Taxonomy" id="94132"/>
    <lineage>
        <taxon>Bacteria</taxon>
        <taxon>Pseudomonadati</taxon>
        <taxon>Pseudomonadota</taxon>
        <taxon>Betaproteobacteria</taxon>
        <taxon>Burkholderiales</taxon>
        <taxon>Comamonadaceae</taxon>
        <taxon>Ramlibacter</taxon>
    </lineage>
</organism>
<dbReference type="InterPro" id="IPR035965">
    <property type="entry name" value="PAS-like_dom_sf"/>
</dbReference>